<dbReference type="EMBL" id="CAJHUC010000730">
    <property type="protein sequence ID" value="CAD7697913.1"/>
    <property type="molecule type" value="Genomic_DNA"/>
</dbReference>
<evidence type="ECO:0000313" key="1">
    <source>
        <dbReference type="EMBL" id="CAD7697913.1"/>
    </source>
</evidence>
<comment type="caution">
    <text evidence="1">The sequence shown here is derived from an EMBL/GenBank/DDBJ whole genome shotgun (WGS) entry which is preliminary data.</text>
</comment>
<proteinExistence type="predicted"/>
<gene>
    <name evidence="1" type="ORF">OSTQU699_LOCUS3274</name>
</gene>
<sequence length="228" mass="24874">MEGPGVGFHLDLGAAEGFTFHRDPSGGAVREINLLGLGPKMLVSDLSTSQARVLRWRLRVLGNTAVEFGAVPANLQLAVCTLQERSEALHKCLKETGNAFCVGFCAQITVGSQLPFRVPVVKGTVVELLVQTGKAQFTVENPTDTWEARWENKHRIHTEYRGPSVIHFTQDFASDLDVKLALTAWAKASFEVLHVCGGPMCGNQAVEPQNSDTQATERIRHLLGNSKL</sequence>
<dbReference type="Proteomes" id="UP000708148">
    <property type="component" value="Unassembled WGS sequence"/>
</dbReference>
<accession>A0A8S1J2Y1</accession>
<reference evidence="1" key="1">
    <citation type="submission" date="2020-12" db="EMBL/GenBank/DDBJ databases">
        <authorList>
            <person name="Iha C."/>
        </authorList>
    </citation>
    <scope>NUCLEOTIDE SEQUENCE</scope>
</reference>
<organism evidence="1 2">
    <name type="scientific">Ostreobium quekettii</name>
    <dbReference type="NCBI Taxonomy" id="121088"/>
    <lineage>
        <taxon>Eukaryota</taxon>
        <taxon>Viridiplantae</taxon>
        <taxon>Chlorophyta</taxon>
        <taxon>core chlorophytes</taxon>
        <taxon>Ulvophyceae</taxon>
        <taxon>TCBD clade</taxon>
        <taxon>Bryopsidales</taxon>
        <taxon>Ostreobineae</taxon>
        <taxon>Ostreobiaceae</taxon>
        <taxon>Ostreobium</taxon>
    </lineage>
</organism>
<keyword evidence="2" id="KW-1185">Reference proteome</keyword>
<protein>
    <submittedName>
        <fullName evidence="1">Uncharacterized protein</fullName>
    </submittedName>
</protein>
<dbReference type="AlphaFoldDB" id="A0A8S1J2Y1"/>
<evidence type="ECO:0000313" key="2">
    <source>
        <dbReference type="Proteomes" id="UP000708148"/>
    </source>
</evidence>
<name>A0A8S1J2Y1_9CHLO</name>
<dbReference type="OrthoDB" id="513278at2759"/>